<dbReference type="InterPro" id="IPR052767">
    <property type="entry name" value="Bact_com_dev_regulator"/>
</dbReference>
<name>A0A6G8AMV9_9ENTE</name>
<organism evidence="1 2">
    <name type="scientific">Vagococcus coleopterorum</name>
    <dbReference type="NCBI Taxonomy" id="2714946"/>
    <lineage>
        <taxon>Bacteria</taxon>
        <taxon>Bacillati</taxon>
        <taxon>Bacillota</taxon>
        <taxon>Bacilli</taxon>
        <taxon>Lactobacillales</taxon>
        <taxon>Enterococcaceae</taxon>
        <taxon>Vagococcus</taxon>
    </lineage>
</organism>
<dbReference type="EMBL" id="CP049886">
    <property type="protein sequence ID" value="QIL46337.1"/>
    <property type="molecule type" value="Genomic_DNA"/>
</dbReference>
<protein>
    <submittedName>
        <fullName evidence="1">YlbF family regulator</fullName>
    </submittedName>
</protein>
<dbReference type="RefSeq" id="WP_166007714.1">
    <property type="nucleotide sequence ID" value="NZ_CP049886.1"/>
</dbReference>
<evidence type="ECO:0000313" key="1">
    <source>
        <dbReference type="EMBL" id="QIL46337.1"/>
    </source>
</evidence>
<dbReference type="SUPFAM" id="SSF158622">
    <property type="entry name" value="YheA/YmcA-like"/>
    <property type="match status" value="1"/>
</dbReference>
<dbReference type="InterPro" id="IPR023378">
    <property type="entry name" value="YheA/YmcA-like_dom_sf"/>
</dbReference>
<dbReference type="Proteomes" id="UP000500890">
    <property type="component" value="Chromosome"/>
</dbReference>
<dbReference type="Pfam" id="PF06133">
    <property type="entry name" value="Com_YlbF"/>
    <property type="match status" value="1"/>
</dbReference>
<dbReference type="PANTHER" id="PTHR38448">
    <property type="entry name" value="REGULATORY PROTEIN YLBF-RELATED"/>
    <property type="match status" value="1"/>
</dbReference>
<accession>A0A6G8AMV9</accession>
<dbReference type="KEGG" id="vah:G7081_04285"/>
<dbReference type="PANTHER" id="PTHR38448:SF2">
    <property type="entry name" value="REGULATORY PROTEIN YLBF"/>
    <property type="match status" value="1"/>
</dbReference>
<proteinExistence type="predicted"/>
<gene>
    <name evidence="1" type="ORF">G7081_04285</name>
</gene>
<evidence type="ECO:0000313" key="2">
    <source>
        <dbReference type="Proteomes" id="UP000500890"/>
    </source>
</evidence>
<dbReference type="Gene3D" id="1.20.1500.10">
    <property type="entry name" value="YheA/YmcA-like"/>
    <property type="match status" value="1"/>
</dbReference>
<dbReference type="InterPro" id="IPR010368">
    <property type="entry name" value="Com_YlbF"/>
</dbReference>
<sequence length="142" mass="16150">MIYTDEVFELEDSLDELCQALLSSTSFDDHCSNKKAILNSPETLNKEKVFGDAKTAFEKIENYGDYAPDFKEKRRQLRQAKRELDLDPIVAKFRVSEHELQSMLDRLVYEMAQVISEDIKIDAGNPFFEFASKGCGGSCHVG</sequence>
<reference evidence="1 2" key="1">
    <citation type="submission" date="2020-03" db="EMBL/GenBank/DDBJ databases">
        <title>Vagococcus sp. nov., isolated from beetles.</title>
        <authorList>
            <person name="Hyun D.-W."/>
            <person name="Bae J.-W."/>
        </authorList>
    </citation>
    <scope>NUCLEOTIDE SEQUENCE [LARGE SCALE GENOMIC DNA]</scope>
    <source>
        <strain evidence="1 2">HDW17A</strain>
    </source>
</reference>
<dbReference type="AlphaFoldDB" id="A0A6G8AMV9"/>
<keyword evidence="2" id="KW-1185">Reference proteome</keyword>